<comment type="caution">
    <text evidence="1">The sequence shown here is derived from an EMBL/GenBank/DDBJ whole genome shotgun (WGS) entry which is preliminary data.</text>
</comment>
<protein>
    <submittedName>
        <fullName evidence="1">Uncharacterized protein</fullName>
    </submittedName>
</protein>
<gene>
    <name evidence="1" type="ORF">ZYGR_0AY02110</name>
</gene>
<name>A0A1Q3AJA1_ZYGRO</name>
<reference evidence="1 2" key="1">
    <citation type="submission" date="2016-08" db="EMBL/GenBank/DDBJ databases">
        <title>Draft genome sequence of allopolyploid Zygosaccharomyces rouxii.</title>
        <authorList>
            <person name="Watanabe J."/>
            <person name="Uehara K."/>
            <person name="Mogi Y."/>
            <person name="Tsukioka Y."/>
        </authorList>
    </citation>
    <scope>NUCLEOTIDE SEQUENCE [LARGE SCALE GENOMIC DNA]</scope>
    <source>
        <strain evidence="1 2">NBRC 110957</strain>
    </source>
</reference>
<accession>A0A1Q3AJA1</accession>
<dbReference type="EMBL" id="BDGX01000051">
    <property type="protein sequence ID" value="GAV55818.1"/>
    <property type="molecule type" value="Genomic_DNA"/>
</dbReference>
<proteinExistence type="predicted"/>
<organism evidence="1 2">
    <name type="scientific">Zygosaccharomyces rouxii</name>
    <dbReference type="NCBI Taxonomy" id="4956"/>
    <lineage>
        <taxon>Eukaryota</taxon>
        <taxon>Fungi</taxon>
        <taxon>Dikarya</taxon>
        <taxon>Ascomycota</taxon>
        <taxon>Saccharomycotina</taxon>
        <taxon>Saccharomycetes</taxon>
        <taxon>Saccharomycetales</taxon>
        <taxon>Saccharomycetaceae</taxon>
        <taxon>Zygosaccharomyces</taxon>
    </lineage>
</organism>
<dbReference type="Proteomes" id="UP000187013">
    <property type="component" value="Unassembled WGS sequence"/>
</dbReference>
<sequence>MINNFPFSRDEQTDNAFVLNNFNQLSNTSLEKPKGLTVEKFREMMTTVNKTANGSFIGDNSKENPEFTFQRNAIGNYTSSERNVTPRYTNDSELNAFKSYWTGTSGEASGTLEFFNKNFLELVPVVGGPVIADLRGYQGPAKPDSIDKTIFEDSSQVEITDVPKASKNLKVSEEAFKLITDAADFSENEKASEFQFTQLPRFNCITEAEELTCKQESTSTGANLNYEFRNIEGKLENETTKCNDLLLGKHDQFLQLQRLKNEYSKLQNRFIGVLTMNKELERRIRMINICRSNITNHYKDLSLKFDEIEKKSLLLQKEKTVKRALIHELKTCSINMKKLKKGKIKLTENEKSSKLKSWDSKYREFADRCCTRERTIQRGEVNLQRLFYELRNYSKKFNPAKIWNDDFFPHTSAHSHTRESLRTLNGLISGRDLLSGDSNIIPPPSSGVCRSAC</sequence>
<dbReference type="AlphaFoldDB" id="A0A1Q3AJA1"/>
<evidence type="ECO:0000313" key="1">
    <source>
        <dbReference type="EMBL" id="GAV55818.1"/>
    </source>
</evidence>
<evidence type="ECO:0000313" key="2">
    <source>
        <dbReference type="Proteomes" id="UP000187013"/>
    </source>
</evidence>